<keyword evidence="6" id="KW-1185">Reference proteome</keyword>
<accession>A0A9P6RGZ6</accession>
<organism evidence="5 6">
    <name type="scientific">Linnemannia gamsii</name>
    <dbReference type="NCBI Taxonomy" id="64522"/>
    <lineage>
        <taxon>Eukaryota</taxon>
        <taxon>Fungi</taxon>
        <taxon>Fungi incertae sedis</taxon>
        <taxon>Mucoromycota</taxon>
        <taxon>Mortierellomycotina</taxon>
        <taxon>Mortierellomycetes</taxon>
        <taxon>Mortierellales</taxon>
        <taxon>Mortierellaceae</taxon>
        <taxon>Linnemannia</taxon>
    </lineage>
</organism>
<evidence type="ECO:0000313" key="6">
    <source>
        <dbReference type="Proteomes" id="UP000823405"/>
    </source>
</evidence>
<keyword evidence="3" id="KW-0964">Secreted</keyword>
<name>A0A9P6RGZ6_9FUNG</name>
<evidence type="ECO:0000256" key="3">
    <source>
        <dbReference type="ARBA" id="ARBA00022525"/>
    </source>
</evidence>
<dbReference type="InterPro" id="IPR045379">
    <property type="entry name" value="Crinkler_N"/>
</dbReference>
<evidence type="ECO:0000256" key="1">
    <source>
        <dbReference type="ARBA" id="ARBA00004340"/>
    </source>
</evidence>
<dbReference type="AlphaFoldDB" id="A0A9P6RGZ6"/>
<dbReference type="Proteomes" id="UP000823405">
    <property type="component" value="Unassembled WGS sequence"/>
</dbReference>
<comment type="subcellular location">
    <subcellularLocation>
        <location evidence="1">Host cell</location>
    </subcellularLocation>
    <subcellularLocation>
        <location evidence="2">Secreted</location>
    </subcellularLocation>
</comment>
<proteinExistence type="predicted"/>
<comment type="caution">
    <text evidence="5">The sequence shown here is derived from an EMBL/GenBank/DDBJ whole genome shotgun (WGS) entry which is preliminary data.</text>
</comment>
<dbReference type="GO" id="GO:0043657">
    <property type="term" value="C:host cell"/>
    <property type="evidence" value="ECO:0007669"/>
    <property type="project" value="UniProtKB-SubCell"/>
</dbReference>
<evidence type="ECO:0000256" key="2">
    <source>
        <dbReference type="ARBA" id="ARBA00004613"/>
    </source>
</evidence>
<sequence>MADTRLSIFCVVDGEPQSRKFSVKPKLTDTIDDVKDLIKAKKSPRFDDIAADKLTLWKVSIPIVPANKDNTIALNEEVSRTYLEPAHKLSNVFENELEKNAVLTEDTLHILVERPPPVHAPVPDRSSTPQLRSIPGDHIEQELAAILNGVQHHHTTHPVDPKDAEAYQKRGLGRCFKRTTPCGETVEDIKLVMLGLVLDKQAKASDD</sequence>
<protein>
    <recommendedName>
        <fullName evidence="4">Crinkler effector protein N-terminal domain-containing protein</fullName>
    </recommendedName>
</protein>
<gene>
    <name evidence="5" type="ORF">BGZ97_005889</name>
</gene>
<dbReference type="OrthoDB" id="2423606at2759"/>
<reference evidence="5" key="1">
    <citation type="journal article" date="2020" name="Fungal Divers.">
        <title>Resolving the Mortierellaceae phylogeny through synthesis of multi-gene phylogenetics and phylogenomics.</title>
        <authorList>
            <person name="Vandepol N."/>
            <person name="Liber J."/>
            <person name="Desiro A."/>
            <person name="Na H."/>
            <person name="Kennedy M."/>
            <person name="Barry K."/>
            <person name="Grigoriev I.V."/>
            <person name="Miller A.N."/>
            <person name="O'Donnell K."/>
            <person name="Stajich J.E."/>
            <person name="Bonito G."/>
        </authorList>
    </citation>
    <scope>NUCLEOTIDE SEQUENCE</scope>
    <source>
        <strain evidence="5">NVP60</strain>
    </source>
</reference>
<dbReference type="GO" id="GO:0005576">
    <property type="term" value="C:extracellular region"/>
    <property type="evidence" value="ECO:0007669"/>
    <property type="project" value="UniProtKB-SubCell"/>
</dbReference>
<evidence type="ECO:0000313" key="5">
    <source>
        <dbReference type="EMBL" id="KAG0317109.1"/>
    </source>
</evidence>
<evidence type="ECO:0000259" key="4">
    <source>
        <dbReference type="Pfam" id="PF20147"/>
    </source>
</evidence>
<dbReference type="EMBL" id="JAAAIN010000263">
    <property type="protein sequence ID" value="KAG0317109.1"/>
    <property type="molecule type" value="Genomic_DNA"/>
</dbReference>
<dbReference type="Pfam" id="PF20147">
    <property type="entry name" value="Crinkler"/>
    <property type="match status" value="1"/>
</dbReference>
<feature type="domain" description="Crinkler effector protein N-terminal" evidence="4">
    <location>
        <begin position="6"/>
        <end position="113"/>
    </location>
</feature>